<evidence type="ECO:0000256" key="1">
    <source>
        <dbReference type="RuleBase" id="RU362001"/>
    </source>
</evidence>
<comment type="similarity">
    <text evidence="1">Belongs to the WXG100 family.</text>
</comment>
<protein>
    <recommendedName>
        <fullName evidence="1">ESAT-6-like protein</fullName>
    </recommendedName>
</protein>
<dbReference type="SUPFAM" id="SSF140453">
    <property type="entry name" value="EsxAB dimer-like"/>
    <property type="match status" value="1"/>
</dbReference>
<dbReference type="Pfam" id="PF06013">
    <property type="entry name" value="WXG100"/>
    <property type="match status" value="1"/>
</dbReference>
<sequence length="99" mass="10928">MSRNADGLQVTYDGLDFAATNLANEAKLLDEDIQQLTKMVESSQQYWAGKAQEAYALKLELWRKETTDIHQALMGIGHVVGSSGGTYMEGDLAASRYLQ</sequence>
<dbReference type="EMBL" id="CM001889">
    <property type="protein sequence ID" value="EOY50699.1"/>
    <property type="molecule type" value="Genomic_DNA"/>
</dbReference>
<dbReference type="AlphaFoldDB" id="A0A7U9DVA5"/>
<evidence type="ECO:0000313" key="3">
    <source>
        <dbReference type="Proteomes" id="UP000014062"/>
    </source>
</evidence>
<name>A0A7U9DVA5_STRLI</name>
<reference evidence="3" key="1">
    <citation type="journal article" date="2013" name="Genome Biol. Evol.">
        <title>The genome sequence of Streptomyces lividans 66 reveals a novel tRNA-dependent peptide biosynthetic system within a metal-related genomic island.</title>
        <authorList>
            <person name="Cruz-Morales P."/>
            <person name="Vijgenboom E."/>
            <person name="Iruegas-Bocardo F."/>
            <person name="Girard G."/>
            <person name="Yanez-Guerra L.A."/>
            <person name="Ramos-Aboites H.E."/>
            <person name="Pernodet J.L."/>
            <person name="Anne J."/>
            <person name="van Wezel G.P."/>
            <person name="Barona-Gomez F."/>
        </authorList>
    </citation>
    <scope>NUCLEOTIDE SEQUENCE [LARGE SCALE GENOMIC DNA]</scope>
    <source>
        <strain evidence="3">1326</strain>
    </source>
</reference>
<dbReference type="NCBIfam" id="TIGR03930">
    <property type="entry name" value="WXG100_ESAT6"/>
    <property type="match status" value="1"/>
</dbReference>
<dbReference type="Proteomes" id="UP000014062">
    <property type="component" value="Chromosome"/>
</dbReference>
<organism evidence="2 3">
    <name type="scientific">Streptomyces lividans 1326</name>
    <dbReference type="NCBI Taxonomy" id="1200984"/>
    <lineage>
        <taxon>Bacteria</taxon>
        <taxon>Bacillati</taxon>
        <taxon>Actinomycetota</taxon>
        <taxon>Actinomycetes</taxon>
        <taxon>Kitasatosporales</taxon>
        <taxon>Streptomycetaceae</taxon>
        <taxon>Streptomyces</taxon>
    </lineage>
</organism>
<dbReference type="InterPro" id="IPR036689">
    <property type="entry name" value="ESAT-6-like_sf"/>
</dbReference>
<accession>A0A7U9DVA5</accession>
<dbReference type="InterPro" id="IPR010310">
    <property type="entry name" value="T7SS_ESAT-6-like"/>
</dbReference>
<proteinExistence type="inferred from homology"/>
<gene>
    <name evidence="2" type="ORF">SLI_5992</name>
</gene>
<dbReference type="Gene3D" id="1.10.287.1060">
    <property type="entry name" value="ESAT-6-like"/>
    <property type="match status" value="1"/>
</dbReference>
<dbReference type="RefSeq" id="WP_003973295.1">
    <property type="nucleotide sequence ID" value="NZ_CM001889.1"/>
</dbReference>
<evidence type="ECO:0000313" key="2">
    <source>
        <dbReference type="EMBL" id="EOY50699.1"/>
    </source>
</evidence>
<dbReference type="GeneID" id="91383326"/>